<reference evidence="1 2" key="1">
    <citation type="submission" date="2024-05" db="EMBL/GenBank/DDBJ databases">
        <authorList>
            <person name="Wallberg A."/>
        </authorList>
    </citation>
    <scope>NUCLEOTIDE SEQUENCE [LARGE SCALE GENOMIC DNA]</scope>
</reference>
<evidence type="ECO:0000313" key="1">
    <source>
        <dbReference type="EMBL" id="CAL4081861.1"/>
    </source>
</evidence>
<comment type="caution">
    <text evidence="1">The sequence shown here is derived from an EMBL/GenBank/DDBJ whole genome shotgun (WGS) entry which is preliminary data.</text>
</comment>
<dbReference type="EMBL" id="CAXKWB010006177">
    <property type="protein sequence ID" value="CAL4081861.1"/>
    <property type="molecule type" value="Genomic_DNA"/>
</dbReference>
<protein>
    <submittedName>
        <fullName evidence="1">Uncharacterized protein</fullName>
    </submittedName>
</protein>
<proteinExistence type="predicted"/>
<dbReference type="Proteomes" id="UP001497623">
    <property type="component" value="Unassembled WGS sequence"/>
</dbReference>
<organism evidence="1 2">
    <name type="scientific">Meganyctiphanes norvegica</name>
    <name type="common">Northern krill</name>
    <name type="synonym">Thysanopoda norvegica</name>
    <dbReference type="NCBI Taxonomy" id="48144"/>
    <lineage>
        <taxon>Eukaryota</taxon>
        <taxon>Metazoa</taxon>
        <taxon>Ecdysozoa</taxon>
        <taxon>Arthropoda</taxon>
        <taxon>Crustacea</taxon>
        <taxon>Multicrustacea</taxon>
        <taxon>Malacostraca</taxon>
        <taxon>Eumalacostraca</taxon>
        <taxon>Eucarida</taxon>
        <taxon>Euphausiacea</taxon>
        <taxon>Euphausiidae</taxon>
        <taxon>Meganyctiphanes</taxon>
    </lineage>
</organism>
<accession>A0AAV2QEP5</accession>
<evidence type="ECO:0000313" key="2">
    <source>
        <dbReference type="Proteomes" id="UP001497623"/>
    </source>
</evidence>
<name>A0AAV2QEP5_MEGNR</name>
<dbReference type="AlphaFoldDB" id="A0AAV2QEP5"/>
<gene>
    <name evidence="1" type="ORF">MNOR_LOCUS11647</name>
</gene>
<sequence>SMVGEESADTIHLASFLTITKKLISDRRFGASSKEELKRALLVLARDGPGYMLDAHPDKQAAKDMFGEGKKRKNIPPNALIRNHLIKLLMSEGEPLTREEAEELMLTLPVQDVDIVDQESYIDQLLPAPKFL</sequence>
<keyword evidence="2" id="KW-1185">Reference proteome</keyword>
<feature type="non-terminal residue" evidence="1">
    <location>
        <position position="1"/>
    </location>
</feature>